<dbReference type="NCBIfam" id="TIGR02727">
    <property type="entry name" value="MTHFS_bact"/>
    <property type="match status" value="1"/>
</dbReference>
<evidence type="ECO:0000256" key="4">
    <source>
        <dbReference type="ARBA" id="ARBA00036539"/>
    </source>
</evidence>
<evidence type="ECO:0000256" key="2">
    <source>
        <dbReference type="ARBA" id="ARBA00022741"/>
    </source>
</evidence>
<gene>
    <name evidence="8" type="ORF">ASTO00021_LOCUS8582</name>
</gene>
<name>A0A7S3LPS7_9STRA</name>
<dbReference type="AlphaFoldDB" id="A0A7S3LPS7"/>
<evidence type="ECO:0000256" key="3">
    <source>
        <dbReference type="ARBA" id="ARBA00022840"/>
    </source>
</evidence>
<dbReference type="InterPro" id="IPR024185">
    <property type="entry name" value="FTHF_cligase-like_sf"/>
</dbReference>
<feature type="binding site" evidence="6">
    <location>
        <begin position="12"/>
        <end position="16"/>
    </location>
    <ligand>
        <name>ATP</name>
        <dbReference type="ChEBI" id="CHEBI:30616"/>
    </ligand>
</feature>
<dbReference type="SUPFAM" id="SSF100950">
    <property type="entry name" value="NagB/RpiA/CoA transferase-like"/>
    <property type="match status" value="1"/>
</dbReference>
<keyword evidence="7" id="KW-0479">Metal-binding</keyword>
<dbReference type="GO" id="GO:0030272">
    <property type="term" value="F:5-formyltetrahydrofolate cyclo-ligase activity"/>
    <property type="evidence" value="ECO:0007669"/>
    <property type="project" value="UniProtKB-EC"/>
</dbReference>
<keyword evidence="2 6" id="KW-0547">Nucleotide-binding</keyword>
<dbReference type="GO" id="GO:0005524">
    <property type="term" value="F:ATP binding"/>
    <property type="evidence" value="ECO:0007669"/>
    <property type="project" value="UniProtKB-KW"/>
</dbReference>
<feature type="binding site" evidence="6">
    <location>
        <begin position="150"/>
        <end position="158"/>
    </location>
    <ligand>
        <name>ATP</name>
        <dbReference type="ChEBI" id="CHEBI:30616"/>
    </ligand>
</feature>
<comment type="similarity">
    <text evidence="1 7">Belongs to the 5-formyltetrahydrofolate cyclo-ligase family.</text>
</comment>
<organism evidence="8">
    <name type="scientific">Aplanochytrium stocchinoi</name>
    <dbReference type="NCBI Taxonomy" id="215587"/>
    <lineage>
        <taxon>Eukaryota</taxon>
        <taxon>Sar</taxon>
        <taxon>Stramenopiles</taxon>
        <taxon>Bigyra</taxon>
        <taxon>Labyrinthulomycetes</taxon>
        <taxon>Thraustochytrida</taxon>
        <taxon>Thraustochytriidae</taxon>
        <taxon>Aplanochytrium</taxon>
    </lineage>
</organism>
<dbReference type="InterPro" id="IPR037171">
    <property type="entry name" value="NagB/RpiA_transferase-like"/>
</dbReference>
<dbReference type="GO" id="GO:0009396">
    <property type="term" value="P:folic acid-containing compound biosynthetic process"/>
    <property type="evidence" value="ECO:0007669"/>
    <property type="project" value="TreeGrafter"/>
</dbReference>
<reference evidence="8" key="1">
    <citation type="submission" date="2021-01" db="EMBL/GenBank/DDBJ databases">
        <authorList>
            <person name="Corre E."/>
            <person name="Pelletier E."/>
            <person name="Niang G."/>
            <person name="Scheremetjew M."/>
            <person name="Finn R."/>
            <person name="Kale V."/>
            <person name="Holt S."/>
            <person name="Cochrane G."/>
            <person name="Meng A."/>
            <person name="Brown T."/>
            <person name="Cohen L."/>
        </authorList>
    </citation>
    <scope>NUCLEOTIDE SEQUENCE</scope>
    <source>
        <strain evidence="8">GSBS06</strain>
    </source>
</reference>
<evidence type="ECO:0000313" key="8">
    <source>
        <dbReference type="EMBL" id="CAE0438339.1"/>
    </source>
</evidence>
<proteinExistence type="inferred from homology"/>
<evidence type="ECO:0000256" key="5">
    <source>
        <dbReference type="ARBA" id="ARBA00038966"/>
    </source>
</evidence>
<dbReference type="Pfam" id="PF01812">
    <property type="entry name" value="5-FTHF_cyc-lig"/>
    <property type="match status" value="1"/>
</dbReference>
<dbReference type="GO" id="GO:0046872">
    <property type="term" value="F:metal ion binding"/>
    <property type="evidence" value="ECO:0007669"/>
    <property type="project" value="UniProtKB-KW"/>
</dbReference>
<accession>A0A7S3LPS7</accession>
<dbReference type="InterPro" id="IPR002698">
    <property type="entry name" value="FTHF_cligase"/>
</dbReference>
<dbReference type="PANTHER" id="PTHR23407:SF1">
    <property type="entry name" value="5-FORMYLTETRAHYDROFOLATE CYCLO-LIGASE"/>
    <property type="match status" value="1"/>
</dbReference>
<feature type="binding site" evidence="6">
    <location>
        <position position="58"/>
    </location>
    <ligand>
        <name>substrate</name>
    </ligand>
</feature>
<dbReference type="PIRSF" id="PIRSF006806">
    <property type="entry name" value="FTHF_cligase"/>
    <property type="match status" value="1"/>
</dbReference>
<evidence type="ECO:0000256" key="1">
    <source>
        <dbReference type="ARBA" id="ARBA00010638"/>
    </source>
</evidence>
<keyword evidence="3 6" id="KW-0067">ATP-binding</keyword>
<dbReference type="GO" id="GO:0035999">
    <property type="term" value="P:tetrahydrofolate interconversion"/>
    <property type="evidence" value="ECO:0007669"/>
    <property type="project" value="TreeGrafter"/>
</dbReference>
<sequence>MNSIEQGEKAMKKAVRKSTSKIVSALSAEAIAEQSTRLAQHASGLKVLQASKNVSLYLSMKKELQTDSLLKWLFDNNKRVFIPKVTGKASQDMIMPELRSLEEIKLMKETKWGIPEFTESQLENRSDGIETGEIDFVLAPGVGFNHQCLRLGHGGGYYDCFLTRLQEKRKTLGLPPAFVLGIALEEQILDHIPVSEYDVTLDGVLTPTKLFLRTEAGE</sequence>
<comment type="cofactor">
    <cofactor evidence="7">
        <name>Mg(2+)</name>
        <dbReference type="ChEBI" id="CHEBI:18420"/>
    </cofactor>
</comment>
<comment type="catalytic activity">
    <reaction evidence="4 7">
        <text>(6S)-5-formyl-5,6,7,8-tetrahydrofolate + ATP = (6R)-5,10-methenyltetrahydrofolate + ADP + phosphate</text>
        <dbReference type="Rhea" id="RHEA:10488"/>
        <dbReference type="ChEBI" id="CHEBI:30616"/>
        <dbReference type="ChEBI" id="CHEBI:43474"/>
        <dbReference type="ChEBI" id="CHEBI:57455"/>
        <dbReference type="ChEBI" id="CHEBI:57457"/>
        <dbReference type="ChEBI" id="CHEBI:456216"/>
        <dbReference type="EC" id="6.3.3.2"/>
    </reaction>
</comment>
<dbReference type="PANTHER" id="PTHR23407">
    <property type="entry name" value="ATPASE INHIBITOR/5-FORMYLTETRAHYDROFOLATE CYCLO-LIGASE"/>
    <property type="match status" value="1"/>
</dbReference>
<dbReference type="GO" id="GO:0005739">
    <property type="term" value="C:mitochondrion"/>
    <property type="evidence" value="ECO:0007669"/>
    <property type="project" value="TreeGrafter"/>
</dbReference>
<dbReference type="EC" id="6.3.3.2" evidence="5 7"/>
<evidence type="ECO:0000256" key="6">
    <source>
        <dbReference type="PIRSR" id="PIRSR006806-1"/>
    </source>
</evidence>
<protein>
    <recommendedName>
        <fullName evidence="5 7">5-formyltetrahydrofolate cyclo-ligase</fullName>
        <ecNumber evidence="5 7">6.3.3.2</ecNumber>
    </recommendedName>
</protein>
<dbReference type="Gene3D" id="3.40.50.10420">
    <property type="entry name" value="NagB/RpiA/CoA transferase-like"/>
    <property type="match status" value="1"/>
</dbReference>
<dbReference type="EMBL" id="HBIN01011444">
    <property type="protein sequence ID" value="CAE0438339.1"/>
    <property type="molecule type" value="Transcribed_RNA"/>
</dbReference>
<feature type="binding site" evidence="6">
    <location>
        <position position="63"/>
    </location>
    <ligand>
        <name>substrate</name>
    </ligand>
</feature>
<evidence type="ECO:0000256" key="7">
    <source>
        <dbReference type="RuleBase" id="RU361279"/>
    </source>
</evidence>
<keyword evidence="7" id="KW-0460">Magnesium</keyword>